<feature type="compositionally biased region" description="Basic and acidic residues" evidence="1">
    <location>
        <begin position="114"/>
        <end position="133"/>
    </location>
</feature>
<evidence type="ECO:0000256" key="1">
    <source>
        <dbReference type="SAM" id="MobiDB-lite"/>
    </source>
</evidence>
<feature type="compositionally biased region" description="Basic and acidic residues" evidence="1">
    <location>
        <begin position="234"/>
        <end position="249"/>
    </location>
</feature>
<dbReference type="AlphaFoldDB" id="A0AAD6SXD5"/>
<reference evidence="2" key="1">
    <citation type="submission" date="2023-03" db="EMBL/GenBank/DDBJ databases">
        <title>Massive genome expansion in bonnet fungi (Mycena s.s.) driven by repeated elements and novel gene families across ecological guilds.</title>
        <authorList>
            <consortium name="Lawrence Berkeley National Laboratory"/>
            <person name="Harder C.B."/>
            <person name="Miyauchi S."/>
            <person name="Viragh M."/>
            <person name="Kuo A."/>
            <person name="Thoen E."/>
            <person name="Andreopoulos B."/>
            <person name="Lu D."/>
            <person name="Skrede I."/>
            <person name="Drula E."/>
            <person name="Henrissat B."/>
            <person name="Morin E."/>
            <person name="Kohler A."/>
            <person name="Barry K."/>
            <person name="LaButti K."/>
            <person name="Morin E."/>
            <person name="Salamov A."/>
            <person name="Lipzen A."/>
            <person name="Mereny Z."/>
            <person name="Hegedus B."/>
            <person name="Baldrian P."/>
            <person name="Stursova M."/>
            <person name="Weitz H."/>
            <person name="Taylor A."/>
            <person name="Grigoriev I.V."/>
            <person name="Nagy L.G."/>
            <person name="Martin F."/>
            <person name="Kauserud H."/>
        </authorList>
    </citation>
    <scope>NUCLEOTIDE SEQUENCE</scope>
    <source>
        <strain evidence="2">CBHHK200</strain>
    </source>
</reference>
<proteinExistence type="predicted"/>
<accession>A0AAD6SXD5</accession>
<protein>
    <submittedName>
        <fullName evidence="2">Uncharacterized protein</fullName>
    </submittedName>
</protein>
<dbReference type="Proteomes" id="UP001218188">
    <property type="component" value="Unassembled WGS sequence"/>
</dbReference>
<comment type="caution">
    <text evidence="2">The sequence shown here is derived from an EMBL/GenBank/DDBJ whole genome shotgun (WGS) entry which is preliminary data.</text>
</comment>
<feature type="region of interest" description="Disordered" evidence="1">
    <location>
        <begin position="234"/>
        <end position="270"/>
    </location>
</feature>
<feature type="region of interest" description="Disordered" evidence="1">
    <location>
        <begin position="96"/>
        <end position="146"/>
    </location>
</feature>
<gene>
    <name evidence="2" type="ORF">C8F04DRAFT_1345742</name>
</gene>
<organism evidence="2 3">
    <name type="scientific">Mycena alexandri</name>
    <dbReference type="NCBI Taxonomy" id="1745969"/>
    <lineage>
        <taxon>Eukaryota</taxon>
        <taxon>Fungi</taxon>
        <taxon>Dikarya</taxon>
        <taxon>Basidiomycota</taxon>
        <taxon>Agaricomycotina</taxon>
        <taxon>Agaricomycetes</taxon>
        <taxon>Agaricomycetidae</taxon>
        <taxon>Agaricales</taxon>
        <taxon>Marasmiineae</taxon>
        <taxon>Mycenaceae</taxon>
        <taxon>Mycena</taxon>
    </lineage>
</organism>
<evidence type="ECO:0000313" key="2">
    <source>
        <dbReference type="EMBL" id="KAJ7035192.1"/>
    </source>
</evidence>
<name>A0AAD6SXD5_9AGAR</name>
<dbReference type="EMBL" id="JARJCM010000052">
    <property type="protein sequence ID" value="KAJ7035192.1"/>
    <property type="molecule type" value="Genomic_DNA"/>
</dbReference>
<evidence type="ECO:0000313" key="3">
    <source>
        <dbReference type="Proteomes" id="UP001218188"/>
    </source>
</evidence>
<sequence length="424" mass="46477">MRRVADTRGVEGAAEITKTPRWKWRKLKKKAGDGGGGCEVAGRRRRDAKLEVGWKCEVGSRGEGSISIGREFINVYCQSVDESVLILYTGVRKLTPNDGEEEESAGRSAGQAGEEGRRMRRDQGGSEAQENRRRAQRGSGGRGCRWKRWYRPSGPKRWHAEGEEGRQGRCGWLDNIGSEAEVADDAGRGEEETDLGVGDVEDLRLVGRGNARQGSRRTGSARVGVAYQLPKRAEIRTDTEQRDEQREGMDSTGGGSDGITRGTRVPARRRAKVRRGNGWGLRRRCGAAGKHKEEFPKRQGENEGVVDAGAGCREAKIEGPLFFVARAEWLALGEEPKGAAMSICSVSGETQYQHVASTASRLEEIRARCARERFVLKMRHLRRFSGSESRPSMRGVSAQFGIQSELRATKAWNGGGSRASCGGG</sequence>
<keyword evidence="3" id="KW-1185">Reference proteome</keyword>